<dbReference type="GO" id="GO:0022412">
    <property type="term" value="P:cellular process involved in reproduction in multicellular organism"/>
    <property type="evidence" value="ECO:0007669"/>
    <property type="project" value="UniProtKB-ARBA"/>
</dbReference>
<protein>
    <submittedName>
        <fullName evidence="3">Uncharacterized protein</fullName>
    </submittedName>
</protein>
<dbReference type="GO" id="GO:0035006">
    <property type="term" value="P:melanization defense response"/>
    <property type="evidence" value="ECO:0007669"/>
    <property type="project" value="UniProtKB-ARBA"/>
</dbReference>
<dbReference type="GO" id="GO:0035099">
    <property type="term" value="P:hemocyte migration"/>
    <property type="evidence" value="ECO:0007669"/>
    <property type="project" value="UniProtKB-ARBA"/>
</dbReference>
<gene>
    <name evidence="3" type="ORF">TNCT_572901</name>
</gene>
<dbReference type="OrthoDB" id="25896at2759"/>
<dbReference type="InterPro" id="IPR001806">
    <property type="entry name" value="Small_GTPase"/>
</dbReference>
<dbReference type="GO" id="GO:0003924">
    <property type="term" value="F:GTPase activity"/>
    <property type="evidence" value="ECO:0007669"/>
    <property type="project" value="InterPro"/>
</dbReference>
<organism evidence="3 4">
    <name type="scientific">Trichonephila clavata</name>
    <name type="common">Joro spider</name>
    <name type="synonym">Nephila clavata</name>
    <dbReference type="NCBI Taxonomy" id="2740835"/>
    <lineage>
        <taxon>Eukaryota</taxon>
        <taxon>Metazoa</taxon>
        <taxon>Ecdysozoa</taxon>
        <taxon>Arthropoda</taxon>
        <taxon>Chelicerata</taxon>
        <taxon>Arachnida</taxon>
        <taxon>Araneae</taxon>
        <taxon>Araneomorphae</taxon>
        <taxon>Entelegynae</taxon>
        <taxon>Araneoidea</taxon>
        <taxon>Nephilidae</taxon>
        <taxon>Trichonephila</taxon>
    </lineage>
</organism>
<dbReference type="Pfam" id="PF00071">
    <property type="entry name" value="Ras"/>
    <property type="match status" value="1"/>
</dbReference>
<dbReference type="GO" id="GO:0007264">
    <property type="term" value="P:small GTPase-mediated signal transduction"/>
    <property type="evidence" value="ECO:0007669"/>
    <property type="project" value="InterPro"/>
</dbReference>
<dbReference type="GO" id="GO:0001667">
    <property type="term" value="P:ameboidal-type cell migration"/>
    <property type="evidence" value="ECO:0007669"/>
    <property type="project" value="UniProtKB-ARBA"/>
</dbReference>
<keyword evidence="1" id="KW-0547">Nucleotide-binding</keyword>
<dbReference type="GO" id="GO:0003006">
    <property type="term" value="P:developmental process involved in reproduction"/>
    <property type="evidence" value="ECO:0007669"/>
    <property type="project" value="UniProtKB-ARBA"/>
</dbReference>
<name>A0A8X6K4T7_TRICU</name>
<dbReference type="EMBL" id="BMAO01009986">
    <property type="protein sequence ID" value="GFQ63905.1"/>
    <property type="molecule type" value="Genomic_DNA"/>
</dbReference>
<proteinExistence type="predicted"/>
<dbReference type="InterPro" id="IPR003578">
    <property type="entry name" value="Small_GTPase_Rho"/>
</dbReference>
<dbReference type="GO" id="GO:0005525">
    <property type="term" value="F:GTP binding"/>
    <property type="evidence" value="ECO:0007669"/>
    <property type="project" value="UniProtKB-KW"/>
</dbReference>
<reference evidence="3" key="1">
    <citation type="submission" date="2020-07" db="EMBL/GenBank/DDBJ databases">
        <title>Multicomponent nature underlies the extraordinary mechanical properties of spider dragline silk.</title>
        <authorList>
            <person name="Kono N."/>
            <person name="Nakamura H."/>
            <person name="Mori M."/>
            <person name="Yoshida Y."/>
            <person name="Ohtoshi R."/>
            <person name="Malay A.D."/>
            <person name="Moran D.A.P."/>
            <person name="Tomita M."/>
            <person name="Numata K."/>
            <person name="Arakawa K."/>
        </authorList>
    </citation>
    <scope>NUCLEOTIDE SEQUENCE</scope>
</reference>
<dbReference type="Proteomes" id="UP000887116">
    <property type="component" value="Unassembled WGS sequence"/>
</dbReference>
<dbReference type="AlphaFoldDB" id="A0A8X6K4T7"/>
<keyword evidence="2" id="KW-0342">GTP-binding</keyword>
<sequence length="200" mass="22843">MSRRFPFPYGRNHINILISGASGCGATSLIESFISMCDEVLIHNEFYSDTVACQFRFFMDNHLYIIRTCDLSENPLTPPVDHPVPELHYRMDVIIYLYSIDDLDSLYHVMDLLEVKDEVGDLPCVLVGNKVDLRRTWEIMGRSNEGRNNFVSFKEAAIVAEEYNISWIVECSARTGQLIPDVLKAAVSSYLGKKGKRKRI</sequence>
<dbReference type="SUPFAM" id="SSF52540">
    <property type="entry name" value="P-loop containing nucleoside triphosphate hydrolases"/>
    <property type="match status" value="1"/>
</dbReference>
<dbReference type="SMART" id="SM00174">
    <property type="entry name" value="RHO"/>
    <property type="match status" value="1"/>
</dbReference>
<dbReference type="InterPro" id="IPR027417">
    <property type="entry name" value="P-loop_NTPase"/>
</dbReference>
<evidence type="ECO:0000313" key="3">
    <source>
        <dbReference type="EMBL" id="GFQ63905.1"/>
    </source>
</evidence>
<evidence type="ECO:0000256" key="2">
    <source>
        <dbReference type="ARBA" id="ARBA00023134"/>
    </source>
</evidence>
<evidence type="ECO:0000313" key="4">
    <source>
        <dbReference type="Proteomes" id="UP000887116"/>
    </source>
</evidence>
<dbReference type="Gene3D" id="3.40.50.300">
    <property type="entry name" value="P-loop containing nucleotide triphosphate hydrolases"/>
    <property type="match status" value="1"/>
</dbReference>
<dbReference type="PANTHER" id="PTHR24072">
    <property type="entry name" value="RHO FAMILY GTPASE"/>
    <property type="match status" value="1"/>
</dbReference>
<accession>A0A8X6K4T7</accession>
<comment type="caution">
    <text evidence="3">The sequence shown here is derived from an EMBL/GenBank/DDBJ whole genome shotgun (WGS) entry which is preliminary data.</text>
</comment>
<dbReference type="PROSITE" id="PS51257">
    <property type="entry name" value="PROKAR_LIPOPROTEIN"/>
    <property type="match status" value="1"/>
</dbReference>
<evidence type="ECO:0000256" key="1">
    <source>
        <dbReference type="ARBA" id="ARBA00022741"/>
    </source>
</evidence>
<dbReference type="PRINTS" id="PR00449">
    <property type="entry name" value="RASTRNSFRMNG"/>
</dbReference>
<keyword evidence="4" id="KW-1185">Reference proteome</keyword>